<proteinExistence type="predicted"/>
<name>A0A1C3UFU4_9BRAD</name>
<reference evidence="3" key="1">
    <citation type="submission" date="2016-08" db="EMBL/GenBank/DDBJ databases">
        <authorList>
            <person name="Varghese N."/>
            <person name="Submissions Spin"/>
        </authorList>
    </citation>
    <scope>NUCLEOTIDE SEQUENCE [LARGE SCALE GENOMIC DNA]</scope>
    <source>
        <strain evidence="3">ERR11</strain>
    </source>
</reference>
<keyword evidence="3" id="KW-1185">Reference proteome</keyword>
<evidence type="ECO:0000313" key="2">
    <source>
        <dbReference type="EMBL" id="SCB14275.1"/>
    </source>
</evidence>
<gene>
    <name evidence="2" type="ORF">GA0061098_1001826</name>
</gene>
<feature type="chain" id="PRO_5008683081" evidence="1">
    <location>
        <begin position="22"/>
        <end position="137"/>
    </location>
</feature>
<protein>
    <submittedName>
        <fullName evidence="2">Uncharacterized protein</fullName>
    </submittedName>
</protein>
<dbReference type="EMBL" id="FMAI01000001">
    <property type="protein sequence ID" value="SCB14275.1"/>
    <property type="molecule type" value="Genomic_DNA"/>
</dbReference>
<organism evidence="2 3">
    <name type="scientific">Bradyrhizobium shewense</name>
    <dbReference type="NCBI Taxonomy" id="1761772"/>
    <lineage>
        <taxon>Bacteria</taxon>
        <taxon>Pseudomonadati</taxon>
        <taxon>Pseudomonadota</taxon>
        <taxon>Alphaproteobacteria</taxon>
        <taxon>Hyphomicrobiales</taxon>
        <taxon>Nitrobacteraceae</taxon>
        <taxon>Bradyrhizobium</taxon>
    </lineage>
</organism>
<accession>A0A1C3UFU4</accession>
<dbReference type="RefSeq" id="WP_091953757.1">
    <property type="nucleotide sequence ID" value="NZ_FMAI01000001.1"/>
</dbReference>
<dbReference type="Proteomes" id="UP000199184">
    <property type="component" value="Unassembled WGS sequence"/>
</dbReference>
<evidence type="ECO:0000313" key="3">
    <source>
        <dbReference type="Proteomes" id="UP000199184"/>
    </source>
</evidence>
<feature type="signal peptide" evidence="1">
    <location>
        <begin position="1"/>
        <end position="21"/>
    </location>
</feature>
<dbReference type="AlphaFoldDB" id="A0A1C3UFU4"/>
<sequence length="137" mass="14875">MQIKLPVIAVFAMTVSSSARAAALSDAEAAFLDQLVTASVVLEQRCDGYEVDGSGSVQLGARLLGSPDVAMAMIDAYAAAIKARDGESYDPRKFRPEVSDAARKTFRRVRTDLIQNPKRACADYGETSVERGLLRRY</sequence>
<keyword evidence="1" id="KW-0732">Signal</keyword>
<evidence type="ECO:0000256" key="1">
    <source>
        <dbReference type="SAM" id="SignalP"/>
    </source>
</evidence>